<dbReference type="Gene3D" id="2.170.130.10">
    <property type="entry name" value="TonB-dependent receptor, plug domain"/>
    <property type="match status" value="1"/>
</dbReference>
<dbReference type="GO" id="GO:0015344">
    <property type="term" value="F:siderophore uptake transmembrane transporter activity"/>
    <property type="evidence" value="ECO:0007669"/>
    <property type="project" value="TreeGrafter"/>
</dbReference>
<dbReference type="EMBL" id="JAHESE010000012">
    <property type="protein sequence ID" value="MBT1709367.1"/>
    <property type="molecule type" value="Genomic_DNA"/>
</dbReference>
<dbReference type="PANTHER" id="PTHR30069">
    <property type="entry name" value="TONB-DEPENDENT OUTER MEMBRANE RECEPTOR"/>
    <property type="match status" value="1"/>
</dbReference>
<evidence type="ECO:0000256" key="9">
    <source>
        <dbReference type="ARBA" id="ARBA00023237"/>
    </source>
</evidence>
<evidence type="ECO:0000256" key="10">
    <source>
        <dbReference type="PROSITE-ProRule" id="PRU01360"/>
    </source>
</evidence>
<dbReference type="InterPro" id="IPR037066">
    <property type="entry name" value="Plug_dom_sf"/>
</dbReference>
<keyword evidence="6 11" id="KW-0798">TonB box</keyword>
<evidence type="ECO:0000259" key="14">
    <source>
        <dbReference type="Pfam" id="PF07715"/>
    </source>
</evidence>
<dbReference type="InterPro" id="IPR012910">
    <property type="entry name" value="Plug_dom"/>
</dbReference>
<keyword evidence="16" id="KW-1185">Reference proteome</keyword>
<comment type="caution">
    <text evidence="15">The sequence shown here is derived from an EMBL/GenBank/DDBJ whole genome shotgun (WGS) entry which is preliminary data.</text>
</comment>
<evidence type="ECO:0000256" key="8">
    <source>
        <dbReference type="ARBA" id="ARBA00023170"/>
    </source>
</evidence>
<keyword evidence="8 15" id="KW-0675">Receptor</keyword>
<dbReference type="RefSeq" id="WP_254084942.1">
    <property type="nucleotide sequence ID" value="NZ_JAHESE010000012.1"/>
</dbReference>
<evidence type="ECO:0000259" key="13">
    <source>
        <dbReference type="Pfam" id="PF00593"/>
    </source>
</evidence>
<dbReference type="GO" id="GO:0009279">
    <property type="term" value="C:cell outer membrane"/>
    <property type="evidence" value="ECO:0007669"/>
    <property type="project" value="UniProtKB-SubCell"/>
</dbReference>
<evidence type="ECO:0000256" key="12">
    <source>
        <dbReference type="SAM" id="SignalP"/>
    </source>
</evidence>
<keyword evidence="7 10" id="KW-0472">Membrane</keyword>
<evidence type="ECO:0000256" key="3">
    <source>
        <dbReference type="ARBA" id="ARBA00022452"/>
    </source>
</evidence>
<reference evidence="15 16" key="1">
    <citation type="submission" date="2021-05" db="EMBL/GenBank/DDBJ databases">
        <title>A Polyphasic approach of four new species of the genus Ohtaekwangia: Ohtaekwangia histidinii sp. nov., Ohtaekwangia cretensis sp. nov., Ohtaekwangia indiensis sp. nov., Ohtaekwangia reichenbachii sp. nov. from diverse environment.</title>
        <authorList>
            <person name="Octaviana S."/>
        </authorList>
    </citation>
    <scope>NUCLEOTIDE SEQUENCE [LARGE SCALE GENOMIC DNA]</scope>
    <source>
        <strain evidence="15 16">PWU5</strain>
    </source>
</reference>
<keyword evidence="9 10" id="KW-0998">Cell outer membrane</keyword>
<evidence type="ECO:0000256" key="6">
    <source>
        <dbReference type="ARBA" id="ARBA00023077"/>
    </source>
</evidence>
<dbReference type="AlphaFoldDB" id="A0AAP2E0B5"/>
<feature type="domain" description="TonB-dependent receptor plug" evidence="14">
    <location>
        <begin position="122"/>
        <end position="230"/>
    </location>
</feature>
<dbReference type="GO" id="GO:0044718">
    <property type="term" value="P:siderophore transmembrane transport"/>
    <property type="evidence" value="ECO:0007669"/>
    <property type="project" value="TreeGrafter"/>
</dbReference>
<evidence type="ECO:0000256" key="2">
    <source>
        <dbReference type="ARBA" id="ARBA00022448"/>
    </source>
</evidence>
<comment type="similarity">
    <text evidence="10 11">Belongs to the TonB-dependent receptor family.</text>
</comment>
<gene>
    <name evidence="15" type="ORF">KK062_14085</name>
</gene>
<dbReference type="SUPFAM" id="SSF49464">
    <property type="entry name" value="Carboxypeptidase regulatory domain-like"/>
    <property type="match status" value="1"/>
</dbReference>
<dbReference type="Proteomes" id="UP001319080">
    <property type="component" value="Unassembled WGS sequence"/>
</dbReference>
<evidence type="ECO:0000256" key="1">
    <source>
        <dbReference type="ARBA" id="ARBA00004571"/>
    </source>
</evidence>
<dbReference type="InterPro" id="IPR008969">
    <property type="entry name" value="CarboxyPept-like_regulatory"/>
</dbReference>
<dbReference type="Gene3D" id="2.60.40.1120">
    <property type="entry name" value="Carboxypeptidase-like, regulatory domain"/>
    <property type="match status" value="1"/>
</dbReference>
<keyword evidence="3 10" id="KW-1134">Transmembrane beta strand</keyword>
<evidence type="ECO:0000256" key="4">
    <source>
        <dbReference type="ARBA" id="ARBA00022692"/>
    </source>
</evidence>
<dbReference type="InterPro" id="IPR036942">
    <property type="entry name" value="Beta-barrel_TonB_sf"/>
</dbReference>
<sequence>MKKIYKASLAIVLMALLSASVHAQTAISGKVTDAATGEPLAGVNILVKGRVIGTISDAGGEFSLKANDAPPLTLVLSFVGYQSVEVAVSNANTTGLDVKLEEQTILGQEVVISASRVEESIMRSPVTIEKVDLLAIQQAPAPDFYDALANVKGVQFTSSSLNFPQVNTRGFATIANVRFVQLVDGMDTQAPLLNFPTGNIAGIGELDAESMELVPGAASALYGPNAFNGILLMKSKSPFEYQGLSAQFKGGITRSDAQGKSYPMTNFGIRYAKAFNNKFAFKVNFSMMNAEDWHSNDYKTDVNRPESAVDLSGQSNFNGVNTYGDEAVIPIPASSFPAGYQGGPLDVRRTGWKEEDIVDNYDAKSIKGDVALHYRITDKIEALYNYRFGGGSSVYQGSQKYALRDFTQQFHKVELRGQNFFVRGYMTQTDAGDSYNMAALGGLLNERISPTATQWAPLYAGEYFQALQGYRFINNGVPGGNPSAAHAWARSQADANRPAVGSQAYKDLVESVRNDYFQRNPAGAKFKDQSRLYHAEFNYNFADRIKFAEIQVGGNFRRYSLFSDGTIFNEAPDDGQDFKRINIDEFGVYGQISKTVADALKLTGSLRFDKNQNFDGRVTPRISAVYTLNENHNIRASFQTGFRNPDTQAQFIYFPAGTNILLGSAKKNAERYGIHNGGGWTRASYEDFVANGGRVDTLGAVKQGDASRLAIANVKYVQPEQLRAFEVGYKGIFGGDLLVDVNAYYNAYEDFIGSLDVVSNHMTMHQGDTVAAGTVFSPYVNSAATVSSFGIGVGLTYNLPKGYQLTGNYNYATLEEDKDQDPNFRSGFNTPKNKFTVGIGNRKLTKTLGFNVSYRWQDEFLWESDFGSWNVPEFGVIDAQISYKITAIKTIAKIGGANIGGGDYRTNLGGPFVGQQYYISLTFDEFFK</sequence>
<dbReference type="PANTHER" id="PTHR30069:SF29">
    <property type="entry name" value="HEMOGLOBIN AND HEMOGLOBIN-HAPTOGLOBIN-BINDING PROTEIN 1-RELATED"/>
    <property type="match status" value="1"/>
</dbReference>
<organism evidence="15 16">
    <name type="scientific">Dawidia cretensis</name>
    <dbReference type="NCBI Taxonomy" id="2782350"/>
    <lineage>
        <taxon>Bacteria</taxon>
        <taxon>Pseudomonadati</taxon>
        <taxon>Bacteroidota</taxon>
        <taxon>Cytophagia</taxon>
        <taxon>Cytophagales</taxon>
        <taxon>Chryseotaleaceae</taxon>
        <taxon>Dawidia</taxon>
    </lineage>
</organism>
<evidence type="ECO:0000256" key="5">
    <source>
        <dbReference type="ARBA" id="ARBA00022729"/>
    </source>
</evidence>
<feature type="domain" description="TonB-dependent receptor-like beta-barrel" evidence="13">
    <location>
        <begin position="502"/>
        <end position="889"/>
    </location>
</feature>
<proteinExistence type="inferred from homology"/>
<comment type="subcellular location">
    <subcellularLocation>
        <location evidence="1 10">Cell outer membrane</location>
        <topology evidence="1 10">Multi-pass membrane protein</topology>
    </subcellularLocation>
</comment>
<keyword evidence="5 12" id="KW-0732">Signal</keyword>
<evidence type="ECO:0000313" key="15">
    <source>
        <dbReference type="EMBL" id="MBT1709367.1"/>
    </source>
</evidence>
<dbReference type="SUPFAM" id="SSF56935">
    <property type="entry name" value="Porins"/>
    <property type="match status" value="1"/>
</dbReference>
<evidence type="ECO:0000256" key="11">
    <source>
        <dbReference type="RuleBase" id="RU003357"/>
    </source>
</evidence>
<keyword evidence="4 10" id="KW-0812">Transmembrane</keyword>
<feature type="signal peptide" evidence="12">
    <location>
        <begin position="1"/>
        <end position="23"/>
    </location>
</feature>
<feature type="chain" id="PRO_5042959855" evidence="12">
    <location>
        <begin position="24"/>
        <end position="928"/>
    </location>
</feature>
<dbReference type="InterPro" id="IPR000531">
    <property type="entry name" value="Beta-barrel_TonB"/>
</dbReference>
<dbReference type="Pfam" id="PF07715">
    <property type="entry name" value="Plug"/>
    <property type="match status" value="1"/>
</dbReference>
<evidence type="ECO:0000256" key="7">
    <source>
        <dbReference type="ARBA" id="ARBA00023136"/>
    </source>
</evidence>
<accession>A0AAP2E0B5</accession>
<dbReference type="InterPro" id="IPR039426">
    <property type="entry name" value="TonB-dep_rcpt-like"/>
</dbReference>
<protein>
    <submittedName>
        <fullName evidence="15">TonB-dependent receptor</fullName>
    </submittedName>
</protein>
<name>A0AAP2E0B5_9BACT</name>
<keyword evidence="2 10" id="KW-0813">Transport</keyword>
<dbReference type="Pfam" id="PF00593">
    <property type="entry name" value="TonB_dep_Rec_b-barrel"/>
    <property type="match status" value="1"/>
</dbReference>
<evidence type="ECO:0000313" key="16">
    <source>
        <dbReference type="Proteomes" id="UP001319080"/>
    </source>
</evidence>
<dbReference type="Gene3D" id="2.40.170.20">
    <property type="entry name" value="TonB-dependent receptor, beta-barrel domain"/>
    <property type="match status" value="1"/>
</dbReference>
<dbReference type="Pfam" id="PF13715">
    <property type="entry name" value="CarbopepD_reg_2"/>
    <property type="match status" value="1"/>
</dbReference>
<dbReference type="PROSITE" id="PS52016">
    <property type="entry name" value="TONB_DEPENDENT_REC_3"/>
    <property type="match status" value="1"/>
</dbReference>